<feature type="region of interest" description="Disordered" evidence="1">
    <location>
        <begin position="199"/>
        <end position="245"/>
    </location>
</feature>
<dbReference type="EMBL" id="CABFOC020000013">
    <property type="protein sequence ID" value="CAH0045736.1"/>
    <property type="molecule type" value="Genomic_DNA"/>
</dbReference>
<feature type="compositionally biased region" description="Low complexity" evidence="1">
    <location>
        <begin position="208"/>
        <end position="217"/>
    </location>
</feature>
<accession>A0A9N9WBM8</accession>
<evidence type="ECO:0000313" key="3">
    <source>
        <dbReference type="Proteomes" id="UP000775872"/>
    </source>
</evidence>
<dbReference type="Proteomes" id="UP000775872">
    <property type="component" value="Unassembled WGS sequence"/>
</dbReference>
<proteinExistence type="predicted"/>
<keyword evidence="3" id="KW-1185">Reference proteome</keyword>
<gene>
    <name evidence="2" type="ORF">CSOL1703_00012367</name>
</gene>
<sequence>MDHLTVTEPASPNSITSPYGLYITMQWLRKVNGVNKYHWGLFLATGEPPNGQLLHATDLNRQPLDLRLEIRKVKDPRKSRTLVTCLQISTLRSMEIMEACAKSVRLMNPRHVPFGEMRWTCRVWVKEVLLTLDNGGYIKLPMTVDSLEGYCQAAADSHLDRIGNAWIYNDTRWLSSPPPQKPSTNQSSYYGPSEMVIDSTRDRRDPRSSQSHSSGQQYFGPKPMITEASTQRYYGPKPMITETSY</sequence>
<evidence type="ECO:0000256" key="1">
    <source>
        <dbReference type="SAM" id="MobiDB-lite"/>
    </source>
</evidence>
<evidence type="ECO:0000313" key="2">
    <source>
        <dbReference type="EMBL" id="CAH0045736.1"/>
    </source>
</evidence>
<organism evidence="2 3">
    <name type="scientific">Clonostachys solani</name>
    <dbReference type="NCBI Taxonomy" id="160281"/>
    <lineage>
        <taxon>Eukaryota</taxon>
        <taxon>Fungi</taxon>
        <taxon>Dikarya</taxon>
        <taxon>Ascomycota</taxon>
        <taxon>Pezizomycotina</taxon>
        <taxon>Sordariomycetes</taxon>
        <taxon>Hypocreomycetidae</taxon>
        <taxon>Hypocreales</taxon>
        <taxon>Bionectriaceae</taxon>
        <taxon>Clonostachys</taxon>
    </lineage>
</organism>
<dbReference type="OrthoDB" id="3016366at2759"/>
<protein>
    <submittedName>
        <fullName evidence="2">Uncharacterized protein</fullName>
    </submittedName>
</protein>
<comment type="caution">
    <text evidence="2">The sequence shown here is derived from an EMBL/GenBank/DDBJ whole genome shotgun (WGS) entry which is preliminary data.</text>
</comment>
<dbReference type="InterPro" id="IPR046670">
    <property type="entry name" value="DUF6540"/>
</dbReference>
<name>A0A9N9WBM8_9HYPO</name>
<dbReference type="AlphaFoldDB" id="A0A9N9WBM8"/>
<dbReference type="Pfam" id="PF20174">
    <property type="entry name" value="DUF6540"/>
    <property type="match status" value="1"/>
</dbReference>
<reference evidence="2" key="1">
    <citation type="submission" date="2021-10" db="EMBL/GenBank/DDBJ databases">
        <authorList>
            <person name="Piombo E."/>
        </authorList>
    </citation>
    <scope>NUCLEOTIDE SEQUENCE</scope>
</reference>